<dbReference type="InterPro" id="IPR046947">
    <property type="entry name" value="LytR-like"/>
</dbReference>
<dbReference type="Gene3D" id="3.40.50.2300">
    <property type="match status" value="1"/>
</dbReference>
<dbReference type="SUPFAM" id="SSF52172">
    <property type="entry name" value="CheY-like"/>
    <property type="match status" value="1"/>
</dbReference>
<dbReference type="Pfam" id="PF00072">
    <property type="entry name" value="Response_reg"/>
    <property type="match status" value="1"/>
</dbReference>
<feature type="modified residue" description="4-aspartylphosphate" evidence="1">
    <location>
        <position position="55"/>
    </location>
</feature>
<dbReference type="Proteomes" id="UP000075663">
    <property type="component" value="Unassembled WGS sequence"/>
</dbReference>
<dbReference type="InterPro" id="IPR007492">
    <property type="entry name" value="LytTR_DNA-bd_dom"/>
</dbReference>
<evidence type="ECO:0000313" key="5">
    <source>
        <dbReference type="Proteomes" id="UP000075663"/>
    </source>
</evidence>
<keyword evidence="1" id="KW-0597">Phosphoprotein</keyword>
<comment type="caution">
    <text evidence="4">The sequence shown here is derived from an EMBL/GenBank/DDBJ whole genome shotgun (WGS) entry which is preliminary data.</text>
</comment>
<dbReference type="Pfam" id="PF04397">
    <property type="entry name" value="LytTR"/>
    <property type="match status" value="1"/>
</dbReference>
<organism evidence="4 5">
    <name type="scientific">Roseivirga seohaensis</name>
    <dbReference type="NCBI Taxonomy" id="1914963"/>
    <lineage>
        <taxon>Bacteria</taxon>
        <taxon>Pseudomonadati</taxon>
        <taxon>Bacteroidota</taxon>
        <taxon>Cytophagia</taxon>
        <taxon>Cytophagales</taxon>
        <taxon>Roseivirgaceae</taxon>
        <taxon>Roseivirga</taxon>
    </lineage>
</organism>
<gene>
    <name evidence="4" type="ORF">AWW67_09335</name>
</gene>
<sequence>MEKVKVLVVEDEVIIAQSIISMIEKMGYECVGTAIRATKGLELAKALKPDIALLDINLKGEETGIWLAGELKKELNIPYVFLTSLGDKKTIEEATSTMPYGYLLKPVAQQGVYAAIETALARFSEENRKPAQKEVTLSVSKSLDEKEEETKPSLLIKDALFIKDEYQYVKIILSEIDYIKSDGNYIEIHSQGRKKVLKETLKNMEAKLPADVFFQIHRSYLVNVEKIESIGGNSIKINNEELPIVKERRDALLAYLPG</sequence>
<dbReference type="SMART" id="SM00850">
    <property type="entry name" value="LytTR"/>
    <property type="match status" value="1"/>
</dbReference>
<evidence type="ECO:0000313" key="4">
    <source>
        <dbReference type="EMBL" id="KYG80373.1"/>
    </source>
</evidence>
<dbReference type="InterPro" id="IPR011006">
    <property type="entry name" value="CheY-like_superfamily"/>
</dbReference>
<proteinExistence type="predicted"/>
<dbReference type="PROSITE" id="PS50930">
    <property type="entry name" value="HTH_LYTTR"/>
    <property type="match status" value="1"/>
</dbReference>
<dbReference type="CDD" id="cd17534">
    <property type="entry name" value="REC_DC-like"/>
    <property type="match status" value="1"/>
</dbReference>
<dbReference type="PANTHER" id="PTHR37299:SF1">
    <property type="entry name" value="STAGE 0 SPORULATION PROTEIN A HOMOLOG"/>
    <property type="match status" value="1"/>
</dbReference>
<dbReference type="RefSeq" id="WP_062302479.1">
    <property type="nucleotide sequence ID" value="NZ_LRPB01000047.1"/>
</dbReference>
<feature type="domain" description="Response regulatory" evidence="2">
    <location>
        <begin position="5"/>
        <end position="120"/>
    </location>
</feature>
<dbReference type="SMART" id="SM00448">
    <property type="entry name" value="REC"/>
    <property type="match status" value="1"/>
</dbReference>
<dbReference type="EMBL" id="LRPB01000047">
    <property type="protein sequence ID" value="KYG80373.1"/>
    <property type="molecule type" value="Genomic_DNA"/>
</dbReference>
<dbReference type="PROSITE" id="PS50110">
    <property type="entry name" value="RESPONSE_REGULATORY"/>
    <property type="match status" value="1"/>
</dbReference>
<name>A0A150XNT7_9BACT</name>
<reference evidence="4 5" key="1">
    <citation type="submission" date="2016-01" db="EMBL/GenBank/DDBJ databases">
        <title>Genome sequencing of Roseivirga seohaensis SW-152.</title>
        <authorList>
            <person name="Selvaratnam C."/>
            <person name="Thevarajoo S."/>
            <person name="Goh K.M."/>
            <person name="Ee R."/>
            <person name="Chan K.-G."/>
            <person name="Chong C.S."/>
        </authorList>
    </citation>
    <scope>NUCLEOTIDE SEQUENCE [LARGE SCALE GENOMIC DNA]</scope>
    <source>
        <strain evidence="4 5">SW-152</strain>
    </source>
</reference>
<protein>
    <recommendedName>
        <fullName evidence="6">LytR family transcriptional regulator</fullName>
    </recommendedName>
</protein>
<dbReference type="GO" id="GO:0003677">
    <property type="term" value="F:DNA binding"/>
    <property type="evidence" value="ECO:0007669"/>
    <property type="project" value="InterPro"/>
</dbReference>
<dbReference type="GO" id="GO:0000156">
    <property type="term" value="F:phosphorelay response regulator activity"/>
    <property type="evidence" value="ECO:0007669"/>
    <property type="project" value="InterPro"/>
</dbReference>
<dbReference type="Gene3D" id="2.40.50.1020">
    <property type="entry name" value="LytTr DNA-binding domain"/>
    <property type="match status" value="1"/>
</dbReference>
<evidence type="ECO:0000259" key="3">
    <source>
        <dbReference type="PROSITE" id="PS50930"/>
    </source>
</evidence>
<evidence type="ECO:0000259" key="2">
    <source>
        <dbReference type="PROSITE" id="PS50110"/>
    </source>
</evidence>
<dbReference type="InterPro" id="IPR001789">
    <property type="entry name" value="Sig_transdc_resp-reg_receiver"/>
</dbReference>
<evidence type="ECO:0000256" key="1">
    <source>
        <dbReference type="PROSITE-ProRule" id="PRU00169"/>
    </source>
</evidence>
<evidence type="ECO:0008006" key="6">
    <source>
        <dbReference type="Google" id="ProtNLM"/>
    </source>
</evidence>
<dbReference type="STRING" id="1914963.AWW67_09335"/>
<dbReference type="AlphaFoldDB" id="A0A150XNT7"/>
<dbReference type="PANTHER" id="PTHR37299">
    <property type="entry name" value="TRANSCRIPTIONAL REGULATOR-RELATED"/>
    <property type="match status" value="1"/>
</dbReference>
<accession>A0A150XNT7</accession>
<feature type="domain" description="HTH LytTR-type" evidence="3">
    <location>
        <begin position="160"/>
        <end position="230"/>
    </location>
</feature>